<dbReference type="EC" id="3.4.23.43" evidence="3"/>
<dbReference type="GO" id="GO:0016020">
    <property type="term" value="C:membrane"/>
    <property type="evidence" value="ECO:0007669"/>
    <property type="project" value="InterPro"/>
</dbReference>
<feature type="transmembrane region" description="Helical" evidence="1">
    <location>
        <begin position="86"/>
        <end position="109"/>
    </location>
</feature>
<dbReference type="GO" id="GO:0004190">
    <property type="term" value="F:aspartic-type endopeptidase activity"/>
    <property type="evidence" value="ECO:0007669"/>
    <property type="project" value="UniProtKB-EC"/>
</dbReference>
<feature type="domain" description="Prepilin type IV endopeptidase peptidase" evidence="2">
    <location>
        <begin position="39"/>
        <end position="146"/>
    </location>
</feature>
<dbReference type="GO" id="GO:0008168">
    <property type="term" value="F:methyltransferase activity"/>
    <property type="evidence" value="ECO:0007669"/>
    <property type="project" value="UniProtKB-KW"/>
</dbReference>
<dbReference type="Proteomes" id="UP000538196">
    <property type="component" value="Unassembled WGS sequence"/>
</dbReference>
<proteinExistence type="predicted"/>
<dbReference type="Gene3D" id="1.20.120.1220">
    <property type="match status" value="1"/>
</dbReference>
<dbReference type="RefSeq" id="WP_021763330.1">
    <property type="nucleotide sequence ID" value="NZ_JACHVP010000001.1"/>
</dbReference>
<feature type="transmembrane region" description="Helical" evidence="1">
    <location>
        <begin position="121"/>
        <end position="151"/>
    </location>
</feature>
<evidence type="ECO:0000259" key="2">
    <source>
        <dbReference type="Pfam" id="PF01478"/>
    </source>
</evidence>
<dbReference type="EC" id="2.1.1.-" evidence="3"/>
<feature type="transmembrane region" description="Helical" evidence="1">
    <location>
        <begin position="56"/>
        <end position="74"/>
    </location>
</feature>
<keyword evidence="1" id="KW-0472">Membrane</keyword>
<dbReference type="EMBL" id="JACHVP010000001">
    <property type="protein sequence ID" value="MBB2966979.1"/>
    <property type="molecule type" value="Genomic_DNA"/>
</dbReference>
<keyword evidence="3" id="KW-0378">Hydrolase</keyword>
<sequence length="195" mass="19555">MGGNTGIRVLIRIVTVAGPALALWGVRGAGPAAVGAIYLAVVTVPLVVTDVRERRLPNALVLPGYAFATVGLVWDALARGSPRHDTLASVTVVLAGGAGVLGLFLLLVWSGGLGMGDAKLAGLLAIALGAAVPVLLWVAAVFLAAALHVVIEGVVRRGSRKSGGRGSGGPASDRPEVAFGPAMLGAFWMVVVGAQ</sequence>
<accession>A0A7W4UVB4</accession>
<dbReference type="AlphaFoldDB" id="A0A7W4UVB4"/>
<feature type="transmembrane region" description="Helical" evidence="1">
    <location>
        <begin position="177"/>
        <end position="194"/>
    </location>
</feature>
<keyword evidence="1" id="KW-0812">Transmembrane</keyword>
<keyword evidence="4" id="KW-1185">Reference proteome</keyword>
<protein>
    <submittedName>
        <fullName evidence="3">Leader peptidase (Prepilin peptidase)/N-methyltransferase</fullName>
        <ecNumber evidence="3">2.1.1.-</ecNumber>
        <ecNumber evidence="3">3.4.23.43</ecNumber>
    </submittedName>
</protein>
<evidence type="ECO:0000313" key="3">
    <source>
        <dbReference type="EMBL" id="MBB2966979.1"/>
    </source>
</evidence>
<feature type="transmembrane region" description="Helical" evidence="1">
    <location>
        <begin position="32"/>
        <end position="49"/>
    </location>
</feature>
<dbReference type="GO" id="GO:0032259">
    <property type="term" value="P:methylation"/>
    <property type="evidence" value="ECO:0007669"/>
    <property type="project" value="UniProtKB-KW"/>
</dbReference>
<evidence type="ECO:0000313" key="4">
    <source>
        <dbReference type="Proteomes" id="UP000538196"/>
    </source>
</evidence>
<keyword evidence="3" id="KW-0489">Methyltransferase</keyword>
<keyword evidence="3" id="KW-0808">Transferase</keyword>
<dbReference type="InterPro" id="IPR000045">
    <property type="entry name" value="Prepilin_IV_endopep_pep"/>
</dbReference>
<feature type="transmembrane region" description="Helical" evidence="1">
    <location>
        <begin position="9"/>
        <end position="26"/>
    </location>
</feature>
<organism evidence="3 4">
    <name type="scientific">Leifsonia aquatica</name>
    <name type="common">Corynebacterium aquaticum</name>
    <dbReference type="NCBI Taxonomy" id="144185"/>
    <lineage>
        <taxon>Bacteria</taxon>
        <taxon>Bacillati</taxon>
        <taxon>Actinomycetota</taxon>
        <taxon>Actinomycetes</taxon>
        <taxon>Micrococcales</taxon>
        <taxon>Microbacteriaceae</taxon>
        <taxon>Leifsonia</taxon>
    </lineage>
</organism>
<reference evidence="3 4" key="1">
    <citation type="submission" date="2020-08" db="EMBL/GenBank/DDBJ databases">
        <title>Sequencing the genomes of 1000 actinobacteria strains.</title>
        <authorList>
            <person name="Klenk H.-P."/>
        </authorList>
    </citation>
    <scope>NUCLEOTIDE SEQUENCE [LARGE SCALE GENOMIC DNA]</scope>
    <source>
        <strain evidence="3 4">DSM 20146</strain>
    </source>
</reference>
<comment type="caution">
    <text evidence="3">The sequence shown here is derived from an EMBL/GenBank/DDBJ whole genome shotgun (WGS) entry which is preliminary data.</text>
</comment>
<evidence type="ECO:0000256" key="1">
    <source>
        <dbReference type="SAM" id="Phobius"/>
    </source>
</evidence>
<dbReference type="Pfam" id="PF01478">
    <property type="entry name" value="Peptidase_A24"/>
    <property type="match status" value="1"/>
</dbReference>
<gene>
    <name evidence="3" type="ORF">FHX33_001711</name>
</gene>
<keyword evidence="1" id="KW-1133">Transmembrane helix</keyword>
<name>A0A7W4UVB4_LEIAQ</name>